<dbReference type="EMBL" id="CAJNJQ010000050">
    <property type="protein sequence ID" value="CAE7053023.1"/>
    <property type="molecule type" value="Genomic_DNA"/>
</dbReference>
<gene>
    <name evidence="1" type="ORF">RDB_LOCUS2420</name>
</gene>
<evidence type="ECO:0000313" key="2">
    <source>
        <dbReference type="Proteomes" id="UP000663827"/>
    </source>
</evidence>
<organism evidence="1 2">
    <name type="scientific">Rhizoctonia solani</name>
    <dbReference type="NCBI Taxonomy" id="456999"/>
    <lineage>
        <taxon>Eukaryota</taxon>
        <taxon>Fungi</taxon>
        <taxon>Dikarya</taxon>
        <taxon>Basidiomycota</taxon>
        <taxon>Agaricomycotina</taxon>
        <taxon>Agaricomycetes</taxon>
        <taxon>Cantharellales</taxon>
        <taxon>Ceratobasidiaceae</taxon>
        <taxon>Rhizoctonia</taxon>
    </lineage>
</organism>
<dbReference type="AlphaFoldDB" id="A0A8H3HT86"/>
<name>A0A8H3HT86_9AGAM</name>
<protein>
    <submittedName>
        <fullName evidence="1">Uncharacterized protein</fullName>
    </submittedName>
</protein>
<sequence length="346" mass="39113">MPRDSTYVPSTTTGSVGSEIDGRSNADLVVTVPRSGLFECRGHGLLVDGFPCETPAELKRLLKPDEVSGHTLKHNYKRCKKWWRAQCIHYGIRVPANATINTYRAYLGSAIPHQAELKRPREHILLEKQLNREYFNRDAKPYGKGEVDMTPVLTAKRHDLETHDQVAKGNKRLCVAEPLSDPHTHTPNDLDVPRLNYLDVLRQHGLNKFIGMYNLTLSENSPVTRSGHAATLVIAAGFDHLRFEGYVKLPGIISCALVFELGTFSQQADRRITIRFKWRGKRSFTSDPLQVGQLTLDLEHRRLKGLIDGPVQVKFKGTRDQLRTARTSSPLGRFRWDLALKRSGCE</sequence>
<reference evidence="1" key="1">
    <citation type="submission" date="2021-01" db="EMBL/GenBank/DDBJ databases">
        <authorList>
            <person name="Kaushik A."/>
        </authorList>
    </citation>
    <scope>NUCLEOTIDE SEQUENCE</scope>
    <source>
        <strain evidence="1">AG5</strain>
    </source>
</reference>
<comment type="caution">
    <text evidence="1">The sequence shown here is derived from an EMBL/GenBank/DDBJ whole genome shotgun (WGS) entry which is preliminary data.</text>
</comment>
<dbReference type="Proteomes" id="UP000663827">
    <property type="component" value="Unassembled WGS sequence"/>
</dbReference>
<accession>A0A8H3HT86</accession>
<evidence type="ECO:0000313" key="1">
    <source>
        <dbReference type="EMBL" id="CAE7053023.1"/>
    </source>
</evidence>
<proteinExistence type="predicted"/>